<dbReference type="InterPro" id="IPR029044">
    <property type="entry name" value="Nucleotide-diphossugar_trans"/>
</dbReference>
<keyword evidence="4 7" id="KW-0808">Transferase</keyword>
<name>A0ABW5TJP1_9ENTE</name>
<evidence type="ECO:0000256" key="1">
    <source>
        <dbReference type="ARBA" id="ARBA00004776"/>
    </source>
</evidence>
<dbReference type="Gene3D" id="3.90.550.10">
    <property type="entry name" value="Spore Coat Polysaccharide Biosynthesis Protein SpsA, Chain A"/>
    <property type="match status" value="1"/>
</dbReference>
<dbReference type="PANTHER" id="PTHR43179:SF12">
    <property type="entry name" value="GALACTOFURANOSYLTRANSFERASE GLFT2"/>
    <property type="match status" value="1"/>
</dbReference>
<evidence type="ECO:0000259" key="5">
    <source>
        <dbReference type="Pfam" id="PF00535"/>
    </source>
</evidence>
<dbReference type="Pfam" id="PF00535">
    <property type="entry name" value="Glycos_transf_2"/>
    <property type="match status" value="1"/>
</dbReference>
<evidence type="ECO:0000256" key="4">
    <source>
        <dbReference type="ARBA" id="ARBA00022679"/>
    </source>
</evidence>
<keyword evidence="8" id="KW-1185">Reference proteome</keyword>
<evidence type="ECO:0000259" key="6">
    <source>
        <dbReference type="Pfam" id="PF02709"/>
    </source>
</evidence>
<keyword evidence="3 7" id="KW-0328">Glycosyltransferase</keyword>
<evidence type="ECO:0000256" key="3">
    <source>
        <dbReference type="ARBA" id="ARBA00022676"/>
    </source>
</evidence>
<comment type="similarity">
    <text evidence="2">Belongs to the glycosyltransferase 2 family.</text>
</comment>
<dbReference type="GO" id="GO:0016757">
    <property type="term" value="F:glycosyltransferase activity"/>
    <property type="evidence" value="ECO:0007669"/>
    <property type="project" value="UniProtKB-KW"/>
</dbReference>
<sequence length="260" mass="30224">MEPIIISIVTHNSKDIFRTLDQFASFLPDAAYQVVIFDNASEQDYVERIKTYSFVKVVQSSENRGFGYGHNQVLRNAKGATAMICNPDILVDRQTLDELANLVYNNPLSRKTAVVSPKVLNEDGTTQFLVRHKLTVFDYALRFIPFQFIKKRFDQRLADYECRNLSDHSYSLIRMGSGCFMAINLAAFQEINGFDEQFFMYFEDNDLCLRFEQAGYKIVYTPFATVTHLYGKGAHRSGKLFLVFLRSMAQFFRKWGWKFY</sequence>
<comment type="caution">
    <text evidence="7">The sequence shown here is derived from an EMBL/GenBank/DDBJ whole genome shotgun (WGS) entry which is preliminary data.</text>
</comment>
<dbReference type="PANTHER" id="PTHR43179">
    <property type="entry name" value="RHAMNOSYLTRANSFERASE WBBL"/>
    <property type="match status" value="1"/>
</dbReference>
<gene>
    <name evidence="7" type="ORF">ACFSR0_06845</name>
</gene>
<comment type="pathway">
    <text evidence="1">Cell wall biogenesis; cell wall polysaccharide biosynthesis.</text>
</comment>
<protein>
    <submittedName>
        <fullName evidence="7">Glycosyltransferase family 2 protein</fullName>
        <ecNumber evidence="7">2.4.-.-</ecNumber>
    </submittedName>
</protein>
<dbReference type="InterPro" id="IPR001173">
    <property type="entry name" value="Glyco_trans_2-like"/>
</dbReference>
<dbReference type="RefSeq" id="WP_379981212.1">
    <property type="nucleotide sequence ID" value="NZ_JBHUMO010000043.1"/>
</dbReference>
<dbReference type="EC" id="2.4.-.-" evidence="7"/>
<dbReference type="CDD" id="cd04186">
    <property type="entry name" value="GT_2_like_c"/>
    <property type="match status" value="1"/>
</dbReference>
<reference evidence="8" key="1">
    <citation type="journal article" date="2019" name="Int. J. Syst. Evol. Microbiol.">
        <title>The Global Catalogue of Microorganisms (GCM) 10K type strain sequencing project: providing services to taxonomists for standard genome sequencing and annotation.</title>
        <authorList>
            <consortium name="The Broad Institute Genomics Platform"/>
            <consortium name="The Broad Institute Genome Sequencing Center for Infectious Disease"/>
            <person name="Wu L."/>
            <person name="Ma J."/>
        </authorList>
    </citation>
    <scope>NUCLEOTIDE SEQUENCE [LARGE SCALE GENOMIC DNA]</scope>
    <source>
        <strain evidence="8">TISTR 932</strain>
    </source>
</reference>
<organism evidence="7 8">
    <name type="scientific">Enterococcus camelliae</name>
    <dbReference type="NCBI Taxonomy" id="453959"/>
    <lineage>
        <taxon>Bacteria</taxon>
        <taxon>Bacillati</taxon>
        <taxon>Bacillota</taxon>
        <taxon>Bacilli</taxon>
        <taxon>Lactobacillales</taxon>
        <taxon>Enterococcaceae</taxon>
        <taxon>Enterococcus</taxon>
    </lineage>
</organism>
<feature type="domain" description="Galactosyltransferase C-terminal" evidence="6">
    <location>
        <begin position="178"/>
        <end position="229"/>
    </location>
</feature>
<dbReference type="Pfam" id="PF02709">
    <property type="entry name" value="Glyco_transf_7C"/>
    <property type="match status" value="1"/>
</dbReference>
<proteinExistence type="inferred from homology"/>
<feature type="domain" description="Glycosyltransferase 2-like" evidence="5">
    <location>
        <begin position="8"/>
        <end position="141"/>
    </location>
</feature>
<dbReference type="Proteomes" id="UP001597427">
    <property type="component" value="Unassembled WGS sequence"/>
</dbReference>
<dbReference type="InterPro" id="IPR027791">
    <property type="entry name" value="Galactosyl_T_C"/>
</dbReference>
<dbReference type="EMBL" id="JBHUMO010000043">
    <property type="protein sequence ID" value="MFD2729137.1"/>
    <property type="molecule type" value="Genomic_DNA"/>
</dbReference>
<accession>A0ABW5TJP1</accession>
<evidence type="ECO:0000313" key="8">
    <source>
        <dbReference type="Proteomes" id="UP001597427"/>
    </source>
</evidence>
<evidence type="ECO:0000313" key="7">
    <source>
        <dbReference type="EMBL" id="MFD2729137.1"/>
    </source>
</evidence>
<dbReference type="SUPFAM" id="SSF53448">
    <property type="entry name" value="Nucleotide-diphospho-sugar transferases"/>
    <property type="match status" value="1"/>
</dbReference>
<evidence type="ECO:0000256" key="2">
    <source>
        <dbReference type="ARBA" id="ARBA00006739"/>
    </source>
</evidence>